<feature type="domain" description="Deoxynucleoside kinase" evidence="3">
    <location>
        <begin position="8"/>
        <end position="198"/>
    </location>
</feature>
<dbReference type="EMBL" id="PDLO01000001">
    <property type="protein sequence ID" value="PHK99634.1"/>
    <property type="molecule type" value="Genomic_DNA"/>
</dbReference>
<keyword evidence="2" id="KW-0067">ATP-binding</keyword>
<dbReference type="PIRSF" id="PIRSF000705">
    <property type="entry name" value="DNK"/>
    <property type="match status" value="1"/>
</dbReference>
<evidence type="ECO:0000259" key="3">
    <source>
        <dbReference type="Pfam" id="PF01712"/>
    </source>
</evidence>
<dbReference type="GO" id="GO:0019136">
    <property type="term" value="F:deoxynucleoside kinase activity"/>
    <property type="evidence" value="ECO:0007669"/>
    <property type="project" value="InterPro"/>
</dbReference>
<dbReference type="InterPro" id="IPR002624">
    <property type="entry name" value="DCK/DGK"/>
</dbReference>
<sequence length="221" mass="25849">MSLHPFVVVEGNIGAGKTTLSRRLAEQFNHRLILEEFSDNPFLPLFYREPDRYAFPVELFFMAERHKQLHGELSSSELFTEGTVADYLFIKTLLFARNSLSEQEFRLFNRIYRVMDSGFPSPDLIVYLHRPVAALQANIRKRGRDFETEIHDDYLLSVQSTYLNYFRTLQDTPVLILDLDDQDFTQDEELYQRMVAAIVEKYPPGIHRIDLHSLRSSPIIS</sequence>
<evidence type="ECO:0000256" key="2">
    <source>
        <dbReference type="PIRSR" id="PIRSR000705-3"/>
    </source>
</evidence>
<keyword evidence="4" id="KW-0808">Transferase</keyword>
<evidence type="ECO:0000256" key="1">
    <source>
        <dbReference type="PIRSR" id="PIRSR000705-1"/>
    </source>
</evidence>
<comment type="caution">
    <text evidence="4">The sequence shown here is derived from an EMBL/GenBank/DDBJ whole genome shotgun (WGS) entry which is preliminary data.</text>
</comment>
<dbReference type="InterPro" id="IPR027417">
    <property type="entry name" value="P-loop_NTPase"/>
</dbReference>
<dbReference type="OrthoDB" id="9776634at2"/>
<accession>A0A2G0CI28</accession>
<organism evidence="4 5">
    <name type="scientific">Neolewinella marina</name>
    <dbReference type="NCBI Taxonomy" id="438751"/>
    <lineage>
        <taxon>Bacteria</taxon>
        <taxon>Pseudomonadati</taxon>
        <taxon>Bacteroidota</taxon>
        <taxon>Saprospiria</taxon>
        <taxon>Saprospirales</taxon>
        <taxon>Lewinellaceae</taxon>
        <taxon>Neolewinella</taxon>
    </lineage>
</organism>
<dbReference type="Pfam" id="PF01712">
    <property type="entry name" value="dNK"/>
    <property type="match status" value="1"/>
</dbReference>
<evidence type="ECO:0000313" key="4">
    <source>
        <dbReference type="EMBL" id="PHK99634.1"/>
    </source>
</evidence>
<dbReference type="CDD" id="cd01673">
    <property type="entry name" value="dNK"/>
    <property type="match status" value="1"/>
</dbReference>
<dbReference type="Gene3D" id="3.40.50.300">
    <property type="entry name" value="P-loop containing nucleotide triphosphate hydrolases"/>
    <property type="match status" value="1"/>
</dbReference>
<dbReference type="InterPro" id="IPR031314">
    <property type="entry name" value="DNK_dom"/>
</dbReference>
<dbReference type="GO" id="GO:0005524">
    <property type="term" value="F:ATP binding"/>
    <property type="evidence" value="ECO:0007669"/>
    <property type="project" value="UniProtKB-KW"/>
</dbReference>
<dbReference type="SUPFAM" id="SSF52540">
    <property type="entry name" value="P-loop containing nucleoside triphosphate hydrolases"/>
    <property type="match status" value="1"/>
</dbReference>
<gene>
    <name evidence="4" type="ORF">CGL56_00880</name>
</gene>
<dbReference type="InterPro" id="IPR050566">
    <property type="entry name" value="Deoxyribonucleoside_kinase"/>
</dbReference>
<keyword evidence="5" id="KW-1185">Reference proteome</keyword>
<protein>
    <submittedName>
        <fullName evidence="4">Deoxynucleoside kinase</fullName>
    </submittedName>
</protein>
<dbReference type="GO" id="GO:0005737">
    <property type="term" value="C:cytoplasm"/>
    <property type="evidence" value="ECO:0007669"/>
    <property type="project" value="TreeGrafter"/>
</dbReference>
<dbReference type="AlphaFoldDB" id="A0A2G0CI28"/>
<keyword evidence="2" id="KW-0547">Nucleotide-binding</keyword>
<dbReference type="PANTHER" id="PTHR10513:SF46">
    <property type="entry name" value="DEOXYGUANOSINE KINASE"/>
    <property type="match status" value="1"/>
</dbReference>
<dbReference type="Proteomes" id="UP000226437">
    <property type="component" value="Unassembled WGS sequence"/>
</dbReference>
<keyword evidence="4" id="KW-0418">Kinase</keyword>
<name>A0A2G0CI28_9BACT</name>
<reference evidence="4 5" key="1">
    <citation type="submission" date="2017-10" db="EMBL/GenBank/DDBJ databases">
        <title>The draft genome sequence of Lewinella marina KCTC 32374.</title>
        <authorList>
            <person name="Wang K."/>
        </authorList>
    </citation>
    <scope>NUCLEOTIDE SEQUENCE [LARGE SCALE GENOMIC DNA]</scope>
    <source>
        <strain evidence="4 5">MKG-38</strain>
    </source>
</reference>
<dbReference type="RefSeq" id="WP_099104613.1">
    <property type="nucleotide sequence ID" value="NZ_JAATJF010000001.1"/>
</dbReference>
<feature type="active site" description="Proton acceptor" evidence="1">
    <location>
        <position position="86"/>
    </location>
</feature>
<proteinExistence type="predicted"/>
<dbReference type="PANTHER" id="PTHR10513">
    <property type="entry name" value="DEOXYNUCLEOSIDE KINASE"/>
    <property type="match status" value="1"/>
</dbReference>
<evidence type="ECO:0000313" key="5">
    <source>
        <dbReference type="Proteomes" id="UP000226437"/>
    </source>
</evidence>
<feature type="binding site" evidence="2">
    <location>
        <begin position="11"/>
        <end position="19"/>
    </location>
    <ligand>
        <name>ATP</name>
        <dbReference type="ChEBI" id="CHEBI:30616"/>
    </ligand>
</feature>